<dbReference type="OrthoDB" id="9788770at2"/>
<reference evidence="2" key="1">
    <citation type="submission" date="2016-10" db="EMBL/GenBank/DDBJ databases">
        <authorList>
            <person name="Varghese N."/>
            <person name="Submissions S."/>
        </authorList>
    </citation>
    <scope>NUCLEOTIDE SEQUENCE [LARGE SCALE GENOMIC DNA]</scope>
    <source>
        <strain evidence="2">CGMCC 4.3568</strain>
    </source>
</reference>
<dbReference type="Pfam" id="PF12840">
    <property type="entry name" value="HTH_20"/>
    <property type="match status" value="1"/>
</dbReference>
<protein>
    <submittedName>
        <fullName evidence="1">Helix-turn-helix domain-containing protein</fullName>
    </submittedName>
</protein>
<keyword evidence="2" id="KW-1185">Reference proteome</keyword>
<dbReference type="Gene3D" id="1.10.10.10">
    <property type="entry name" value="Winged helix-like DNA-binding domain superfamily/Winged helix DNA-binding domain"/>
    <property type="match status" value="1"/>
</dbReference>
<sequence length="201" mass="21277">MLDVAIINEPSAAAVTLEPVRARLLHELAEPASASTLAGKLGLSRQKVNYYLRDLEKHGLVELVEERRKGNMTERVMCASAGAYVISPSTAGPLAPDPSRSPDRLSAQWLLALASRLVQDVGALMGAGAKARKRVATFAIDGEVRFAGAAERAAFAQDLSDAVAGLVAQYHDEGAAEGRSHRLVVALHPSMGQKEEARDGA</sequence>
<accession>A0A1I0YQM4</accession>
<gene>
    <name evidence="1" type="ORF">SAMN05216266_105269</name>
</gene>
<evidence type="ECO:0000313" key="2">
    <source>
        <dbReference type="Proteomes" id="UP000243799"/>
    </source>
</evidence>
<dbReference type="AlphaFoldDB" id="A0A1I0YQM4"/>
<dbReference type="Proteomes" id="UP000243799">
    <property type="component" value="Unassembled WGS sequence"/>
</dbReference>
<dbReference type="InterPro" id="IPR036388">
    <property type="entry name" value="WH-like_DNA-bd_sf"/>
</dbReference>
<dbReference type="RefSeq" id="WP_091672554.1">
    <property type="nucleotide sequence ID" value="NZ_FOKG01000005.1"/>
</dbReference>
<proteinExistence type="predicted"/>
<organism evidence="1 2">
    <name type="scientific">Amycolatopsis marina</name>
    <dbReference type="NCBI Taxonomy" id="490629"/>
    <lineage>
        <taxon>Bacteria</taxon>
        <taxon>Bacillati</taxon>
        <taxon>Actinomycetota</taxon>
        <taxon>Actinomycetes</taxon>
        <taxon>Pseudonocardiales</taxon>
        <taxon>Pseudonocardiaceae</taxon>
        <taxon>Amycolatopsis</taxon>
    </lineage>
</organism>
<dbReference type="CDD" id="cd00090">
    <property type="entry name" value="HTH_ARSR"/>
    <property type="match status" value="1"/>
</dbReference>
<dbReference type="InterPro" id="IPR036390">
    <property type="entry name" value="WH_DNA-bd_sf"/>
</dbReference>
<dbReference type="InterPro" id="IPR011991">
    <property type="entry name" value="ArsR-like_HTH"/>
</dbReference>
<dbReference type="STRING" id="490629.SAMN05216266_105269"/>
<evidence type="ECO:0000313" key="1">
    <source>
        <dbReference type="EMBL" id="SFB15689.1"/>
    </source>
</evidence>
<name>A0A1I0YQM4_9PSEU</name>
<dbReference type="SUPFAM" id="SSF46785">
    <property type="entry name" value="Winged helix' DNA-binding domain"/>
    <property type="match status" value="1"/>
</dbReference>
<dbReference type="EMBL" id="FOKG01000005">
    <property type="protein sequence ID" value="SFB15689.1"/>
    <property type="molecule type" value="Genomic_DNA"/>
</dbReference>